<dbReference type="InterPro" id="IPR025979">
    <property type="entry name" value="ChrR-like_cupin_dom"/>
</dbReference>
<dbReference type="Gene3D" id="2.60.120.10">
    <property type="entry name" value="Jelly Rolls"/>
    <property type="match status" value="1"/>
</dbReference>
<gene>
    <name evidence="2" type="ORF">HX876_23965</name>
</gene>
<evidence type="ECO:0000259" key="1">
    <source>
        <dbReference type="Pfam" id="PF12973"/>
    </source>
</evidence>
<name>A0A7Y8CLL5_9PSED</name>
<evidence type="ECO:0000313" key="2">
    <source>
        <dbReference type="EMBL" id="NWC35437.1"/>
    </source>
</evidence>
<dbReference type="InterPro" id="IPR011051">
    <property type="entry name" value="RmlC_Cupin_sf"/>
</dbReference>
<feature type="domain" description="ChrR-like cupin" evidence="1">
    <location>
        <begin position="6"/>
        <end position="97"/>
    </location>
</feature>
<evidence type="ECO:0000313" key="3">
    <source>
        <dbReference type="Proteomes" id="UP000520592"/>
    </source>
</evidence>
<dbReference type="InterPro" id="IPR014710">
    <property type="entry name" value="RmlC-like_jellyroll"/>
</dbReference>
<reference evidence="2 3" key="1">
    <citation type="submission" date="2020-04" db="EMBL/GenBank/DDBJ databases">
        <title>Molecular characterization of pseudomonads from Agaricus bisporus reveal novel blotch 2 pathogens in Western Europe.</title>
        <authorList>
            <person name="Taparia T."/>
            <person name="Krijger M."/>
            <person name="Haynes E."/>
            <person name="Elpinstone J.G."/>
            <person name="Noble R."/>
            <person name="Van Der Wolf J."/>
        </authorList>
    </citation>
    <scope>NUCLEOTIDE SEQUENCE [LARGE SCALE GENOMIC DNA]</scope>
    <source>
        <strain evidence="2 3">IPO3737</strain>
    </source>
</reference>
<dbReference type="RefSeq" id="WP_177058016.1">
    <property type="nucleotide sequence ID" value="NZ_JACAPS010000015.1"/>
</dbReference>
<dbReference type="SUPFAM" id="SSF51182">
    <property type="entry name" value="RmlC-like cupins"/>
    <property type="match status" value="1"/>
</dbReference>
<proteinExistence type="predicted"/>
<organism evidence="2 3">
    <name type="scientific">Pseudomonas gingeri</name>
    <dbReference type="NCBI Taxonomy" id="117681"/>
    <lineage>
        <taxon>Bacteria</taxon>
        <taxon>Pseudomonadati</taxon>
        <taxon>Pseudomonadota</taxon>
        <taxon>Gammaproteobacteria</taxon>
        <taxon>Pseudomonadales</taxon>
        <taxon>Pseudomonadaceae</taxon>
        <taxon>Pseudomonas</taxon>
    </lineage>
</organism>
<sequence length="107" mass="11927">MILNRQETRQWESAGYEGMQISTVWNIGGEHGDGSFFLKFDKGTRFPLHEHDGWEQILMLEGTIRFGEVVLNAGDSLLLDANDQHDALALSDAKFFVAHHGGITIVA</sequence>
<dbReference type="EMBL" id="JACAQD010000032">
    <property type="protein sequence ID" value="NWC35437.1"/>
    <property type="molecule type" value="Genomic_DNA"/>
</dbReference>
<dbReference type="Proteomes" id="UP000520592">
    <property type="component" value="Unassembled WGS sequence"/>
</dbReference>
<dbReference type="AlphaFoldDB" id="A0A7Y8CLL5"/>
<protein>
    <submittedName>
        <fullName evidence="2">Cupin domain-containing protein</fullName>
    </submittedName>
</protein>
<comment type="caution">
    <text evidence="2">The sequence shown here is derived from an EMBL/GenBank/DDBJ whole genome shotgun (WGS) entry which is preliminary data.</text>
</comment>
<dbReference type="Pfam" id="PF12973">
    <property type="entry name" value="Cupin_7"/>
    <property type="match status" value="1"/>
</dbReference>
<accession>A0A7Y8CLL5</accession>